<dbReference type="Pfam" id="PF00501">
    <property type="entry name" value="AMP-binding"/>
    <property type="match status" value="1"/>
</dbReference>
<evidence type="ECO:0000259" key="2">
    <source>
        <dbReference type="Pfam" id="PF13193"/>
    </source>
</evidence>
<evidence type="ECO:0000313" key="3">
    <source>
        <dbReference type="EMBL" id="WOO79014.1"/>
    </source>
</evidence>
<dbReference type="Proteomes" id="UP000827549">
    <property type="component" value="Chromosome 2"/>
</dbReference>
<protein>
    <submittedName>
        <fullName evidence="3">Acyl-CoA synthetase family member 3, mitochondrial</fullName>
    </submittedName>
</protein>
<dbReference type="InterPro" id="IPR000873">
    <property type="entry name" value="AMP-dep_synth/lig_dom"/>
</dbReference>
<reference evidence="3" key="1">
    <citation type="submission" date="2023-10" db="EMBL/GenBank/DDBJ databases">
        <authorList>
            <person name="Noh H."/>
        </authorList>
    </citation>
    <scope>NUCLEOTIDE SEQUENCE</scope>
    <source>
        <strain evidence="3">DUCC4014</strain>
    </source>
</reference>
<dbReference type="GeneID" id="87805801"/>
<evidence type="ECO:0000259" key="1">
    <source>
        <dbReference type="Pfam" id="PF00501"/>
    </source>
</evidence>
<dbReference type="InterPro" id="IPR045851">
    <property type="entry name" value="AMP-bd_C_sf"/>
</dbReference>
<keyword evidence="4" id="KW-1185">Reference proteome</keyword>
<feature type="domain" description="AMP-dependent synthetase/ligase" evidence="1">
    <location>
        <begin position="16"/>
        <end position="400"/>
    </location>
</feature>
<dbReference type="InterPro" id="IPR025110">
    <property type="entry name" value="AMP-bd_C"/>
</dbReference>
<evidence type="ECO:0000313" key="4">
    <source>
        <dbReference type="Proteomes" id="UP000827549"/>
    </source>
</evidence>
<dbReference type="InterPro" id="IPR042099">
    <property type="entry name" value="ANL_N_sf"/>
</dbReference>
<proteinExistence type="predicted"/>
<gene>
    <name evidence="3" type="primary">Acsf3</name>
    <name evidence="3" type="ORF">LOC62_02G002554</name>
</gene>
<dbReference type="Pfam" id="PF13193">
    <property type="entry name" value="AMP-binding_C"/>
    <property type="match status" value="1"/>
</dbReference>
<sequence length="550" mass="58359">MASKLSSYPLLARIAAHAASAPSSPAIEDVPASLTVTYGELASDVVALGSTVVRTLSPDGSADAQEARIAILCDKGYLVPLALLSVWAAGGFAIPVLPSLPVPEQAYLVNNGDCALIVCDAKNRARADELAKIKEGGVPCSVLEISLASIRAAESGVADAAAHLASLAPIAGDRRAMMLYTSGTTGRPKGVVTRHLALAAQAESVVTAWRWTAADNLLHVLPLNHLHGIVVALLPTLWAGASVEMWERFDGGKVWHRWINAEGKRPISMFFAVPTVYTRLIEAHEKLDPETQAAASKASATLRLQVSGSAPLPESVKATWEKAGGVGGGQVLLERYGMTETGLIATTGWENEKRVKGCVGFPMPSVSIRLWDTNANALVTARDTPGEVQVSGEGIMREYWRLPEATAKEITPDGWFKTGDVAVWSGANGPPEAEGMLRILGRSSQDIIKSGGEKISAIEIERAILELDGMKDAAVVGVPDDVWGQVVAACIVTTRPELSLSALREELRSELAAFKLPRKLKVFDSIPRNAMGKIQKKIIVQNEFVAPAAA</sequence>
<dbReference type="GO" id="GO:0006631">
    <property type="term" value="P:fatty acid metabolic process"/>
    <property type="evidence" value="ECO:0007669"/>
    <property type="project" value="TreeGrafter"/>
</dbReference>
<dbReference type="SUPFAM" id="SSF56801">
    <property type="entry name" value="Acetyl-CoA synthetase-like"/>
    <property type="match status" value="1"/>
</dbReference>
<accession>A0AAF0Y6I8</accession>
<dbReference type="PANTHER" id="PTHR43201">
    <property type="entry name" value="ACYL-COA SYNTHETASE"/>
    <property type="match status" value="1"/>
</dbReference>
<dbReference type="AlphaFoldDB" id="A0AAF0Y6I8"/>
<dbReference type="RefSeq" id="XP_062625046.1">
    <property type="nucleotide sequence ID" value="XM_062769062.1"/>
</dbReference>
<dbReference type="PROSITE" id="PS00455">
    <property type="entry name" value="AMP_BINDING"/>
    <property type="match status" value="1"/>
</dbReference>
<dbReference type="GO" id="GO:0031956">
    <property type="term" value="F:medium-chain fatty acid-CoA ligase activity"/>
    <property type="evidence" value="ECO:0007669"/>
    <property type="project" value="TreeGrafter"/>
</dbReference>
<feature type="domain" description="AMP-binding enzyme C-terminal" evidence="2">
    <location>
        <begin position="459"/>
        <end position="533"/>
    </location>
</feature>
<dbReference type="Gene3D" id="3.30.300.30">
    <property type="match status" value="1"/>
</dbReference>
<dbReference type="Gene3D" id="3.40.50.12780">
    <property type="entry name" value="N-terminal domain of ligase-like"/>
    <property type="match status" value="1"/>
</dbReference>
<name>A0AAF0Y6I8_9TREE</name>
<organism evidence="3 4">
    <name type="scientific">Vanrija pseudolonga</name>
    <dbReference type="NCBI Taxonomy" id="143232"/>
    <lineage>
        <taxon>Eukaryota</taxon>
        <taxon>Fungi</taxon>
        <taxon>Dikarya</taxon>
        <taxon>Basidiomycota</taxon>
        <taxon>Agaricomycotina</taxon>
        <taxon>Tremellomycetes</taxon>
        <taxon>Trichosporonales</taxon>
        <taxon>Trichosporonaceae</taxon>
        <taxon>Vanrija</taxon>
    </lineage>
</organism>
<dbReference type="PANTHER" id="PTHR43201:SF28">
    <property type="entry name" value="ENZYME, PUTATIVE (AFU_ORTHOLOGUE AFUA_7G01530)-RELATED"/>
    <property type="match status" value="1"/>
</dbReference>
<dbReference type="InterPro" id="IPR020845">
    <property type="entry name" value="AMP-binding_CS"/>
</dbReference>
<dbReference type="EMBL" id="CP086715">
    <property type="protein sequence ID" value="WOO79014.1"/>
    <property type="molecule type" value="Genomic_DNA"/>
</dbReference>